<organism evidence="2 3">
    <name type="scientific">Hesseltinella vesiculosa</name>
    <dbReference type="NCBI Taxonomy" id="101127"/>
    <lineage>
        <taxon>Eukaryota</taxon>
        <taxon>Fungi</taxon>
        <taxon>Fungi incertae sedis</taxon>
        <taxon>Mucoromycota</taxon>
        <taxon>Mucoromycotina</taxon>
        <taxon>Mucoromycetes</taxon>
        <taxon>Mucorales</taxon>
        <taxon>Cunninghamellaceae</taxon>
        <taxon>Hesseltinella</taxon>
    </lineage>
</organism>
<dbReference type="Pfam" id="PF12937">
    <property type="entry name" value="F-box-like"/>
    <property type="match status" value="1"/>
</dbReference>
<dbReference type="SUPFAM" id="SSF52047">
    <property type="entry name" value="RNI-like"/>
    <property type="match status" value="1"/>
</dbReference>
<gene>
    <name evidence="2" type="ORF">DM01DRAFT_1072860</name>
</gene>
<sequence length="633" mass="71225">MMTLPAEIIADILQHLSPRHLTQTNLVCRVWSAVSMNLLYQTVYIHTTRQLESFLEALQTTSTVHLQAVRALLFHKPVNFTNTQLAMISQKCPHVDTIATVKDLTLVSPTYVNATLDQWTVSNSERSVMDLYGWPYLKRIGTMMEDKALGWLTLRHALTFLKIGQFHLDHLVSNRSLALSPCFPSLETLVLSHGYEVMPRSSMLWINKSCPRLRHLYLRDVLFAHDIHSSSNLAFINNTLESLTLQTADFLCIGWVELLADLFPSVRCLALDIHFPLENEDDMAARDGSESEDDSSVGMEGLDSDIIVILDPHPVRMHPQVFCECLQDWIKALPRLEKLVLSADCSPNAYVLYWPMDILTKAIQTGSWQCNIKHLVLEDSHVPSDDKRFQWIWCDAFVTQLESLTMTLTGPCSFDICPQPPLDPSCRAIAMASCVCSSHRFSWHLFPNLTQLHLKSSLDAMLSWPDLLVACPRLVSLHLQALSVSHQIPATPSTPHVLKHLTLVQCTLSNTSLMVSAIEHQLPHLTSVVWKGLTMNNPSQDFSLCLDGCGLSRLWLLHLKTDNTYCKTLSLYERRSGKTTLYNSSSAASTHGGSHPTMVLTLAHGDDQPHFPYAPLGTYLHVKTLFVEDILFA</sequence>
<dbReference type="AlphaFoldDB" id="A0A1X2GVT0"/>
<dbReference type="EMBL" id="MCGT01000002">
    <property type="protein sequence ID" value="ORX62137.1"/>
    <property type="molecule type" value="Genomic_DNA"/>
</dbReference>
<feature type="domain" description="F-box" evidence="1">
    <location>
        <begin position="1"/>
        <end position="43"/>
    </location>
</feature>
<name>A0A1X2GVT0_9FUNG</name>
<dbReference type="PANTHER" id="PTHR31639:SF256">
    <property type="entry name" value="OS07G0242900 PROTEIN"/>
    <property type="match status" value="1"/>
</dbReference>
<dbReference type="SUPFAM" id="SSF81383">
    <property type="entry name" value="F-box domain"/>
    <property type="match status" value="1"/>
</dbReference>
<dbReference type="PANTHER" id="PTHR31639">
    <property type="entry name" value="F-BOX PROTEIN-LIKE"/>
    <property type="match status" value="1"/>
</dbReference>
<accession>A0A1X2GVT0</accession>
<dbReference type="Gene3D" id="1.20.1280.50">
    <property type="match status" value="1"/>
</dbReference>
<evidence type="ECO:0000313" key="3">
    <source>
        <dbReference type="Proteomes" id="UP000242146"/>
    </source>
</evidence>
<proteinExistence type="predicted"/>
<dbReference type="Gene3D" id="3.80.10.10">
    <property type="entry name" value="Ribonuclease Inhibitor"/>
    <property type="match status" value="1"/>
</dbReference>
<dbReference type="InterPro" id="IPR032675">
    <property type="entry name" value="LRR_dom_sf"/>
</dbReference>
<dbReference type="PROSITE" id="PS50181">
    <property type="entry name" value="FBOX"/>
    <property type="match status" value="1"/>
</dbReference>
<reference evidence="2 3" key="1">
    <citation type="submission" date="2016-07" db="EMBL/GenBank/DDBJ databases">
        <title>Pervasive Adenine N6-methylation of Active Genes in Fungi.</title>
        <authorList>
            <consortium name="DOE Joint Genome Institute"/>
            <person name="Mondo S.J."/>
            <person name="Dannebaum R.O."/>
            <person name="Kuo R.C."/>
            <person name="Labutti K."/>
            <person name="Haridas S."/>
            <person name="Kuo A."/>
            <person name="Salamov A."/>
            <person name="Ahrendt S.R."/>
            <person name="Lipzen A."/>
            <person name="Sullivan W."/>
            <person name="Andreopoulos W.B."/>
            <person name="Clum A."/>
            <person name="Lindquist E."/>
            <person name="Daum C."/>
            <person name="Ramamoorthy G.K."/>
            <person name="Gryganskyi A."/>
            <person name="Culley D."/>
            <person name="Magnuson J.K."/>
            <person name="James T.Y."/>
            <person name="O'Malley M.A."/>
            <person name="Stajich J.E."/>
            <person name="Spatafora J.W."/>
            <person name="Visel A."/>
            <person name="Grigoriev I.V."/>
        </authorList>
    </citation>
    <scope>NUCLEOTIDE SEQUENCE [LARGE SCALE GENOMIC DNA]</scope>
    <source>
        <strain evidence="2 3">NRRL 3301</strain>
    </source>
</reference>
<protein>
    <recommendedName>
        <fullName evidence="1">F-box domain-containing protein</fullName>
    </recommendedName>
</protein>
<evidence type="ECO:0000259" key="1">
    <source>
        <dbReference type="PROSITE" id="PS50181"/>
    </source>
</evidence>
<dbReference type="InterPro" id="IPR001810">
    <property type="entry name" value="F-box_dom"/>
</dbReference>
<evidence type="ECO:0000313" key="2">
    <source>
        <dbReference type="EMBL" id="ORX62137.1"/>
    </source>
</evidence>
<keyword evidence="3" id="KW-1185">Reference proteome</keyword>
<dbReference type="InterPro" id="IPR036047">
    <property type="entry name" value="F-box-like_dom_sf"/>
</dbReference>
<dbReference type="Proteomes" id="UP000242146">
    <property type="component" value="Unassembled WGS sequence"/>
</dbReference>
<comment type="caution">
    <text evidence="2">The sequence shown here is derived from an EMBL/GenBank/DDBJ whole genome shotgun (WGS) entry which is preliminary data.</text>
</comment>